<dbReference type="InterPro" id="IPR036259">
    <property type="entry name" value="MFS_trans_sf"/>
</dbReference>
<protein>
    <recommendedName>
        <fullName evidence="4">MFS domain-containing protein</fullName>
    </recommendedName>
</protein>
<feature type="transmembrane region" description="Helical" evidence="1">
    <location>
        <begin position="148"/>
        <end position="171"/>
    </location>
</feature>
<gene>
    <name evidence="2" type="ORF">BOKJ2_LOCUS9166</name>
</gene>
<sequence length="497" mass="55439">MSRISDVVSQITESGAMSRITDGQYSPEPISSSSVKVHGSFILKNRFRHFLAGIALACLSIVNSNVTAFNQVIMCIKNETDSSEPHYPISTSEETWLQQAIGVGSLLGTFPYNYGFSKFGAKYLFGVCGFISGICAALTPLAAKHGFWWFFVVRFLQGFIFSADFSMVGLLITKWSPLNRSAFYMSLLTVFTPISSVITFSFSGPACKSSIGWPLLYYGLAVATFVIFTLWFIFYNDNPATNRYLSQEEYDLISEGKNKAEMAKQTNIPLLKIFKSPTIWTVWYNAFADIFSSFFIYAYIGRFHVHVLKFDTITAGYLAALPPAPFIFTKLIAGYINDRITCCSEKVKINVFNTIDVMGTGVFLIAIGAFPPENCWYITIFSLFMIYICMSCAGGAFYKCGHLAARQYSSFVIAMIQFLKSIALLTVPSLFALVIRNDDDLGRMERWRPAFFGLGVMMFSAGIPFYFFSTVKPLAFTKTGESSSEETTTKSKDEAQA</sequence>
<dbReference type="Gene3D" id="1.20.1250.20">
    <property type="entry name" value="MFS general substrate transporter like domains"/>
    <property type="match status" value="2"/>
</dbReference>
<reference evidence="2" key="1">
    <citation type="submission" date="2020-09" db="EMBL/GenBank/DDBJ databases">
        <authorList>
            <person name="Kikuchi T."/>
        </authorList>
    </citation>
    <scope>NUCLEOTIDE SEQUENCE</scope>
    <source>
        <strain evidence="2">SH1</strain>
    </source>
</reference>
<keyword evidence="1" id="KW-0812">Transmembrane</keyword>
<dbReference type="PANTHER" id="PTHR45757">
    <property type="entry name" value="PROTEIN CBG23364-RELATED"/>
    <property type="match status" value="1"/>
</dbReference>
<dbReference type="InterPro" id="IPR011701">
    <property type="entry name" value="MFS"/>
</dbReference>
<dbReference type="Proteomes" id="UP000614601">
    <property type="component" value="Unassembled WGS sequence"/>
</dbReference>
<comment type="caution">
    <text evidence="2">The sequence shown here is derived from an EMBL/GenBank/DDBJ whole genome shotgun (WGS) entry which is preliminary data.</text>
</comment>
<feature type="transmembrane region" description="Helical" evidence="1">
    <location>
        <begin position="123"/>
        <end position="142"/>
    </location>
</feature>
<keyword evidence="3" id="KW-1185">Reference proteome</keyword>
<keyword evidence="1" id="KW-1133">Transmembrane helix</keyword>
<accession>A0A811KZC2</accession>
<feature type="transmembrane region" description="Helical" evidence="1">
    <location>
        <begin position="349"/>
        <end position="370"/>
    </location>
</feature>
<name>A0A811KZC2_9BILA</name>
<dbReference type="EMBL" id="CAJFCW020000004">
    <property type="protein sequence ID" value="CAG9114246.1"/>
    <property type="molecule type" value="Genomic_DNA"/>
</dbReference>
<feature type="transmembrane region" description="Helical" evidence="1">
    <location>
        <begin position="50"/>
        <end position="76"/>
    </location>
</feature>
<feature type="transmembrane region" description="Helical" evidence="1">
    <location>
        <begin position="447"/>
        <end position="468"/>
    </location>
</feature>
<keyword evidence="1" id="KW-0472">Membrane</keyword>
<feature type="transmembrane region" description="Helical" evidence="1">
    <location>
        <begin position="215"/>
        <end position="235"/>
    </location>
</feature>
<feature type="transmembrane region" description="Helical" evidence="1">
    <location>
        <begin position="312"/>
        <end position="337"/>
    </location>
</feature>
<dbReference type="AlphaFoldDB" id="A0A811KZC2"/>
<dbReference type="OrthoDB" id="2985014at2759"/>
<dbReference type="SUPFAM" id="SSF103473">
    <property type="entry name" value="MFS general substrate transporter"/>
    <property type="match status" value="1"/>
</dbReference>
<feature type="transmembrane region" description="Helical" evidence="1">
    <location>
        <begin position="96"/>
        <end position="116"/>
    </location>
</feature>
<dbReference type="GO" id="GO:0022857">
    <property type="term" value="F:transmembrane transporter activity"/>
    <property type="evidence" value="ECO:0007669"/>
    <property type="project" value="InterPro"/>
</dbReference>
<evidence type="ECO:0000256" key="1">
    <source>
        <dbReference type="SAM" id="Phobius"/>
    </source>
</evidence>
<feature type="transmembrane region" description="Helical" evidence="1">
    <location>
        <begin position="183"/>
        <end position="203"/>
    </location>
</feature>
<feature type="transmembrane region" description="Helical" evidence="1">
    <location>
        <begin position="376"/>
        <end position="398"/>
    </location>
</feature>
<organism evidence="2 3">
    <name type="scientific">Bursaphelenchus okinawaensis</name>
    <dbReference type="NCBI Taxonomy" id="465554"/>
    <lineage>
        <taxon>Eukaryota</taxon>
        <taxon>Metazoa</taxon>
        <taxon>Ecdysozoa</taxon>
        <taxon>Nematoda</taxon>
        <taxon>Chromadorea</taxon>
        <taxon>Rhabditida</taxon>
        <taxon>Tylenchina</taxon>
        <taxon>Tylenchomorpha</taxon>
        <taxon>Aphelenchoidea</taxon>
        <taxon>Aphelenchoididae</taxon>
        <taxon>Bursaphelenchus</taxon>
    </lineage>
</organism>
<evidence type="ECO:0000313" key="2">
    <source>
        <dbReference type="EMBL" id="CAD5220882.1"/>
    </source>
</evidence>
<evidence type="ECO:0000313" key="3">
    <source>
        <dbReference type="Proteomes" id="UP000614601"/>
    </source>
</evidence>
<proteinExistence type="predicted"/>
<dbReference type="EMBL" id="CAJFDH010000004">
    <property type="protein sequence ID" value="CAD5220882.1"/>
    <property type="molecule type" value="Genomic_DNA"/>
</dbReference>
<dbReference type="PANTHER" id="PTHR45757:SF17">
    <property type="entry name" value="MAJOR FACILITATOR SUPERFAMILY (MFS) PROFILE DOMAIN-CONTAINING PROTEIN"/>
    <property type="match status" value="1"/>
</dbReference>
<dbReference type="Proteomes" id="UP000783686">
    <property type="component" value="Unassembled WGS sequence"/>
</dbReference>
<feature type="transmembrane region" description="Helical" evidence="1">
    <location>
        <begin position="410"/>
        <end position="435"/>
    </location>
</feature>
<evidence type="ECO:0008006" key="4">
    <source>
        <dbReference type="Google" id="ProtNLM"/>
    </source>
</evidence>
<dbReference type="Pfam" id="PF07690">
    <property type="entry name" value="MFS_1"/>
    <property type="match status" value="1"/>
</dbReference>
<feature type="transmembrane region" description="Helical" evidence="1">
    <location>
        <begin position="282"/>
        <end position="300"/>
    </location>
</feature>
<dbReference type="GO" id="GO:0016020">
    <property type="term" value="C:membrane"/>
    <property type="evidence" value="ECO:0007669"/>
    <property type="project" value="TreeGrafter"/>
</dbReference>